<keyword evidence="20" id="KW-1185">Reference proteome</keyword>
<dbReference type="AlphaFoldDB" id="A0A1E4RU06"/>
<evidence type="ECO:0000256" key="16">
    <source>
        <dbReference type="SAM" id="MobiDB-lite"/>
    </source>
</evidence>
<dbReference type="FunFam" id="1.10.10.60:FF:000484">
    <property type="entry name" value="Chromatin modification-related protein EAF1"/>
    <property type="match status" value="1"/>
</dbReference>
<comment type="subcellular location">
    <subcellularLocation>
        <location evidence="1">Nucleus</location>
    </subcellularLocation>
</comment>
<keyword evidence="9" id="KW-0234">DNA repair</keyword>
<keyword evidence="7" id="KW-0010">Activator</keyword>
<dbReference type="PANTHER" id="PTHR46459">
    <property type="entry name" value="E1A-BINDING PROTEIN P400-RELATED"/>
    <property type="match status" value="1"/>
</dbReference>
<dbReference type="GO" id="GO:0035267">
    <property type="term" value="C:NuA4 histone acetyltransferase complex"/>
    <property type="evidence" value="ECO:0007669"/>
    <property type="project" value="UniProtKB-ARBA"/>
</dbReference>
<dbReference type="Proteomes" id="UP000094389">
    <property type="component" value="Unassembled WGS sequence"/>
</dbReference>
<keyword evidence="6" id="KW-0805">Transcription regulation</keyword>
<dbReference type="STRING" id="983966.A0A1E4RU06"/>
<feature type="compositionally biased region" description="Polar residues" evidence="16">
    <location>
        <begin position="981"/>
        <end position="1011"/>
    </location>
</feature>
<sequence>MAASIETVRVEAVDKRKQLATEIVRSRKRKLAELYTLSSLSKIWTVRDDDPLTTTKDSVRAFVESHDIESEFDPAELPLLQFDSGDATGGSPSAQALDSTEKSTGVTTAAAETAGSHNTPKEPEIIVGKSTVPTDTKQIIEPAPVPKVAPVVKQQEQSILPPPPPPPPQIVIPSKTIASSVINSEEAIKKSFKKHKKDHPLELFDPVNKDNINTLILVLKNYLPAKVAEVTPLAELYYLAQTLPLVKLMPTTHKVVTSSMYETALTEGKINVVHSRIEELKRQGKWSLKQPQRFVDPLLNSKKRSHWENLLSEMSWMSVDFKEERKFKVATCATIAKSIQDYWKFGKVCCIKTRPIVHITTDEEDEVKLEDFINIEESKEAESDSMDVDDTDNSRLLERPQPSDEITPAELPESTLEEYNKYLETEEPNPFKLQVDTNDFKNSDKILFDGIPTFGTFEKFNDCYDRAPLIPVSKALLPQEDETWFNCYLQQTEDNNNSVPDQQKGLFGFSSRNRLSTIIKPPQPPSLRYLNLRTPTIWLPEDDQNLIEYVNQFSFNWGIVSAHLSKRPTRSYQSNIERRTPWQCFERYIQLNDAFQIGDMRGHNYMAATKWLEHAHHIQATTKRRISPLGVGVESIQRGHKRLRWASMFEAIRKCMRKRESVTRPNSNHQRKNIDEKKLVAPTPAELSKLKFERDKAIQEAYIPNQQRRVVAGNDNKAAAAHPVQQTGQQAVQRGNNTQIQARPAQAQEQQQQQQQRQQVQQSQQVQQQRPNSVPAQSIAKQQHNGATQVPGLKNVSGTSYTPEQIQQIIQMRQRKLANGVAQGSPSPNGAQAQLVNIQRSNSNPTQVAKSAASLSNTVKTVPVSRQQAFVPAHVSAIISQIQAQHPNLSKQEVTNMAAQYLANLQAKQNARAAAAAATAVNTTTTSTTPASNTNNTNNSAKFNTSGLAGQRSSQHGSPAAQNKSISVPTPQQILQQQQQRLAASASNNGTSHLANEGSEVSSTISSTKLTPEQKAQLDMLKVLHAEQQQKRQQASIDNGSTTNANPKGNDAGLSG</sequence>
<feature type="compositionally biased region" description="Polar residues" evidence="16">
    <location>
        <begin position="1031"/>
        <end position="1047"/>
    </location>
</feature>
<dbReference type="SMART" id="SM00573">
    <property type="entry name" value="HSA"/>
    <property type="match status" value="1"/>
</dbReference>
<dbReference type="Pfam" id="PF13921">
    <property type="entry name" value="Myb_DNA-bind_6"/>
    <property type="match status" value="1"/>
</dbReference>
<dbReference type="InterPro" id="IPR009057">
    <property type="entry name" value="Homeodomain-like_sf"/>
</dbReference>
<evidence type="ECO:0000256" key="5">
    <source>
        <dbReference type="ARBA" id="ARBA00022853"/>
    </source>
</evidence>
<evidence type="ECO:0000256" key="13">
    <source>
        <dbReference type="ARBA" id="ARBA00032084"/>
    </source>
</evidence>
<dbReference type="GO" id="GO:0006281">
    <property type="term" value="P:DNA repair"/>
    <property type="evidence" value="ECO:0007669"/>
    <property type="project" value="UniProtKB-KW"/>
</dbReference>
<dbReference type="CDD" id="cd00167">
    <property type="entry name" value="SANT"/>
    <property type="match status" value="1"/>
</dbReference>
<keyword evidence="10" id="KW-0539">Nucleus</keyword>
<dbReference type="GO" id="GO:0006325">
    <property type="term" value="P:chromatin organization"/>
    <property type="evidence" value="ECO:0007669"/>
    <property type="project" value="UniProtKB-KW"/>
</dbReference>
<evidence type="ECO:0000256" key="6">
    <source>
        <dbReference type="ARBA" id="ARBA00023015"/>
    </source>
</evidence>
<name>A0A1E4RU06_CYBJN</name>
<dbReference type="Gene3D" id="1.10.10.60">
    <property type="entry name" value="Homeodomain-like"/>
    <property type="match status" value="1"/>
</dbReference>
<evidence type="ECO:0000256" key="15">
    <source>
        <dbReference type="ARBA" id="ARBA00082479"/>
    </source>
</evidence>
<dbReference type="PROSITE" id="PS51204">
    <property type="entry name" value="HSA"/>
    <property type="match status" value="1"/>
</dbReference>
<dbReference type="PROSITE" id="PS50090">
    <property type="entry name" value="MYB_LIKE"/>
    <property type="match status" value="1"/>
</dbReference>
<evidence type="ECO:0000256" key="14">
    <source>
        <dbReference type="ARBA" id="ARBA00072841"/>
    </source>
</evidence>
<feature type="region of interest" description="Disordered" evidence="16">
    <location>
        <begin position="379"/>
        <end position="408"/>
    </location>
</feature>
<keyword evidence="5" id="KW-0156">Chromatin regulator</keyword>
<evidence type="ECO:0000313" key="19">
    <source>
        <dbReference type="EMBL" id="ODV70752.1"/>
    </source>
</evidence>
<dbReference type="OMA" id="HECYERW"/>
<feature type="compositionally biased region" description="Low complexity" evidence="16">
    <location>
        <begin position="739"/>
        <end position="770"/>
    </location>
</feature>
<evidence type="ECO:0000313" key="20">
    <source>
        <dbReference type="Proteomes" id="UP000094389"/>
    </source>
</evidence>
<evidence type="ECO:0000256" key="3">
    <source>
        <dbReference type="ARBA" id="ARBA00018561"/>
    </source>
</evidence>
<dbReference type="Pfam" id="PF07529">
    <property type="entry name" value="HSA"/>
    <property type="match status" value="1"/>
</dbReference>
<dbReference type="GO" id="GO:0005634">
    <property type="term" value="C:nucleus"/>
    <property type="evidence" value="ECO:0007669"/>
    <property type="project" value="UniProtKB-SubCell"/>
</dbReference>
<dbReference type="EMBL" id="KV453951">
    <property type="protein sequence ID" value="ODV70752.1"/>
    <property type="molecule type" value="Genomic_DNA"/>
</dbReference>
<evidence type="ECO:0000256" key="8">
    <source>
        <dbReference type="ARBA" id="ARBA00023163"/>
    </source>
</evidence>
<dbReference type="InterPro" id="IPR001005">
    <property type="entry name" value="SANT/Myb"/>
</dbReference>
<gene>
    <name evidence="19" type="ORF">CYBJADRAFT_169999</name>
</gene>
<evidence type="ECO:0000256" key="12">
    <source>
        <dbReference type="ARBA" id="ARBA00029670"/>
    </source>
</evidence>
<dbReference type="PANTHER" id="PTHR46459:SF1">
    <property type="entry name" value="E1A-BINDING PROTEIN P400"/>
    <property type="match status" value="1"/>
</dbReference>
<dbReference type="GeneID" id="30990415"/>
<feature type="compositionally biased region" description="Polar residues" evidence="16">
    <location>
        <begin position="947"/>
        <end position="971"/>
    </location>
</feature>
<evidence type="ECO:0000256" key="2">
    <source>
        <dbReference type="ARBA" id="ARBA00008913"/>
    </source>
</evidence>
<feature type="region of interest" description="Disordered" evidence="16">
    <location>
        <begin position="80"/>
        <end position="123"/>
    </location>
</feature>
<feature type="region of interest" description="Disordered" evidence="16">
    <location>
        <begin position="660"/>
        <end position="680"/>
    </location>
</feature>
<comment type="function">
    <text evidence="11">Component of the NuA4 histone acetyltransferase complex which is involved in transcriptional activation of selected genes principally by acetylation of nucleosomal histone H4 and H2A. The NuA4 complex is also involved in DNA repair.</text>
</comment>
<dbReference type="GO" id="GO:0003682">
    <property type="term" value="F:chromatin binding"/>
    <property type="evidence" value="ECO:0007669"/>
    <property type="project" value="TreeGrafter"/>
</dbReference>
<evidence type="ECO:0000259" key="18">
    <source>
        <dbReference type="PROSITE" id="PS51204"/>
    </source>
</evidence>
<dbReference type="OrthoDB" id="5364245at2759"/>
<feature type="compositionally biased region" description="Basic and acidic residues" evidence="16">
    <location>
        <begin position="392"/>
        <end position="402"/>
    </location>
</feature>
<feature type="compositionally biased region" description="Polar residues" evidence="16">
    <location>
        <begin position="724"/>
        <end position="738"/>
    </location>
</feature>
<dbReference type="InterPro" id="IPR014012">
    <property type="entry name" value="HSA_dom"/>
</dbReference>
<accession>A0A1E4RU06</accession>
<feature type="compositionally biased region" description="Low complexity" evidence="16">
    <location>
        <begin position="104"/>
        <end position="115"/>
    </location>
</feature>
<dbReference type="SMART" id="SM00717">
    <property type="entry name" value="SANT"/>
    <property type="match status" value="1"/>
</dbReference>
<feature type="domain" description="Myb-like" evidence="17">
    <location>
        <begin position="538"/>
        <end position="592"/>
    </location>
</feature>
<feature type="domain" description="HSA" evidence="18">
    <location>
        <begin position="294"/>
        <end position="374"/>
    </location>
</feature>
<keyword evidence="8" id="KW-0804">Transcription</keyword>
<feature type="region of interest" description="Disordered" evidence="16">
    <location>
        <begin position="717"/>
        <end position="798"/>
    </location>
</feature>
<evidence type="ECO:0000256" key="4">
    <source>
        <dbReference type="ARBA" id="ARBA00022763"/>
    </source>
</evidence>
<reference evidence="19 20" key="1">
    <citation type="journal article" date="2016" name="Proc. Natl. Acad. Sci. U.S.A.">
        <title>Comparative genomics of biotechnologically important yeasts.</title>
        <authorList>
            <person name="Riley R."/>
            <person name="Haridas S."/>
            <person name="Wolfe K.H."/>
            <person name="Lopes M.R."/>
            <person name="Hittinger C.T."/>
            <person name="Goeker M."/>
            <person name="Salamov A.A."/>
            <person name="Wisecaver J.H."/>
            <person name="Long T.M."/>
            <person name="Calvey C.H."/>
            <person name="Aerts A.L."/>
            <person name="Barry K.W."/>
            <person name="Choi C."/>
            <person name="Clum A."/>
            <person name="Coughlan A.Y."/>
            <person name="Deshpande S."/>
            <person name="Douglass A.P."/>
            <person name="Hanson S.J."/>
            <person name="Klenk H.-P."/>
            <person name="LaButti K.M."/>
            <person name="Lapidus A."/>
            <person name="Lindquist E.A."/>
            <person name="Lipzen A.M."/>
            <person name="Meier-Kolthoff J.P."/>
            <person name="Ohm R.A."/>
            <person name="Otillar R.P."/>
            <person name="Pangilinan J.L."/>
            <person name="Peng Y."/>
            <person name="Rokas A."/>
            <person name="Rosa C.A."/>
            <person name="Scheuner C."/>
            <person name="Sibirny A.A."/>
            <person name="Slot J.C."/>
            <person name="Stielow J.B."/>
            <person name="Sun H."/>
            <person name="Kurtzman C.P."/>
            <person name="Blackwell M."/>
            <person name="Grigoriev I.V."/>
            <person name="Jeffries T.W."/>
        </authorList>
    </citation>
    <scope>NUCLEOTIDE SEQUENCE [LARGE SCALE GENOMIC DNA]</scope>
    <source>
        <strain evidence="20">ATCC 18201 / CBS 1600 / BCRC 20928 / JCM 3617 / NBRC 0987 / NRRL Y-1542</strain>
    </source>
</reference>
<feature type="compositionally biased region" description="Polar residues" evidence="16">
    <location>
        <begin position="771"/>
        <end position="788"/>
    </location>
</feature>
<feature type="region of interest" description="Disordered" evidence="16">
    <location>
        <begin position="922"/>
        <end position="1056"/>
    </location>
</feature>
<evidence type="ECO:0000256" key="7">
    <source>
        <dbReference type="ARBA" id="ARBA00023159"/>
    </source>
</evidence>
<evidence type="ECO:0000256" key="1">
    <source>
        <dbReference type="ARBA" id="ARBA00004123"/>
    </source>
</evidence>
<evidence type="ECO:0000256" key="10">
    <source>
        <dbReference type="ARBA" id="ARBA00023242"/>
    </source>
</evidence>
<evidence type="ECO:0000256" key="11">
    <source>
        <dbReference type="ARBA" id="ARBA00025178"/>
    </source>
</evidence>
<comment type="similarity">
    <text evidence="2">Belongs to the EAF1 family.</text>
</comment>
<evidence type="ECO:0000259" key="17">
    <source>
        <dbReference type="PROSITE" id="PS50090"/>
    </source>
</evidence>
<keyword evidence="4" id="KW-0227">DNA damage</keyword>
<protein>
    <recommendedName>
        <fullName evidence="3">Chromatin modification-related protein EAF1</fullName>
    </recommendedName>
    <alternativeName>
        <fullName evidence="14">Chromatin modification-related protein eaf1</fullName>
    </alternativeName>
    <alternativeName>
        <fullName evidence="13 15">ESA1-associated factor 1</fullName>
    </alternativeName>
    <alternativeName>
        <fullName evidence="12">Vacuolar import and degradation protein 21</fullName>
    </alternativeName>
</protein>
<dbReference type="SUPFAM" id="SSF46689">
    <property type="entry name" value="Homeodomain-like"/>
    <property type="match status" value="1"/>
</dbReference>
<organism evidence="19 20">
    <name type="scientific">Cyberlindnera jadinii (strain ATCC 18201 / CBS 1600 / BCRC 20928 / JCM 3617 / NBRC 0987 / NRRL Y-1542)</name>
    <name type="common">Torula yeast</name>
    <name type="synonym">Candida utilis</name>
    <dbReference type="NCBI Taxonomy" id="983966"/>
    <lineage>
        <taxon>Eukaryota</taxon>
        <taxon>Fungi</taxon>
        <taxon>Dikarya</taxon>
        <taxon>Ascomycota</taxon>
        <taxon>Saccharomycotina</taxon>
        <taxon>Saccharomycetes</taxon>
        <taxon>Phaffomycetales</taxon>
        <taxon>Phaffomycetaceae</taxon>
        <taxon>Cyberlindnera</taxon>
    </lineage>
</organism>
<dbReference type="RefSeq" id="XP_020067791.1">
    <property type="nucleotide sequence ID" value="XM_020216019.1"/>
</dbReference>
<proteinExistence type="inferred from homology"/>
<feature type="compositionally biased region" description="Low complexity" evidence="16">
    <location>
        <begin position="922"/>
        <end position="946"/>
    </location>
</feature>
<evidence type="ECO:0000256" key="9">
    <source>
        <dbReference type="ARBA" id="ARBA00023204"/>
    </source>
</evidence>